<dbReference type="AlphaFoldDB" id="A0A131YEX6"/>
<name>A0A131YEX6_RHIAP</name>
<evidence type="ECO:0000313" key="1">
    <source>
        <dbReference type="EMBL" id="JAP77035.1"/>
    </source>
</evidence>
<organism evidence="1">
    <name type="scientific">Rhipicephalus appendiculatus</name>
    <name type="common">Brown ear tick</name>
    <dbReference type="NCBI Taxonomy" id="34631"/>
    <lineage>
        <taxon>Eukaryota</taxon>
        <taxon>Metazoa</taxon>
        <taxon>Ecdysozoa</taxon>
        <taxon>Arthropoda</taxon>
        <taxon>Chelicerata</taxon>
        <taxon>Arachnida</taxon>
        <taxon>Acari</taxon>
        <taxon>Parasitiformes</taxon>
        <taxon>Ixodida</taxon>
        <taxon>Ixodoidea</taxon>
        <taxon>Ixodidae</taxon>
        <taxon>Rhipicephalinae</taxon>
        <taxon>Rhipicephalus</taxon>
        <taxon>Rhipicephalus</taxon>
    </lineage>
</organism>
<protein>
    <submittedName>
        <fullName evidence="1">Uncharacterized protein</fullName>
    </submittedName>
</protein>
<dbReference type="EMBL" id="GEDV01011522">
    <property type="protein sequence ID" value="JAP77035.1"/>
    <property type="molecule type" value="Transcribed_RNA"/>
</dbReference>
<sequence>MGACHCQVFLVFECRVAASYGCCTCMSAWSFCTGCARHTSVLSSVWSRVAVLRVELLGVAFSEVWPTSVIATIVVATMLLKKVACNMHL</sequence>
<proteinExistence type="predicted"/>
<accession>A0A131YEX6</accession>
<reference evidence="1" key="1">
    <citation type="journal article" date="2016" name="Ticks Tick Borne Dis.">
        <title>De novo assembly and annotation of the salivary gland transcriptome of Rhipicephalus appendiculatus male and female ticks during blood feeding.</title>
        <authorList>
            <person name="de Castro M.H."/>
            <person name="de Klerk D."/>
            <person name="Pienaar R."/>
            <person name="Latif A.A."/>
            <person name="Rees D.J."/>
            <person name="Mans B.J."/>
        </authorList>
    </citation>
    <scope>NUCLEOTIDE SEQUENCE</scope>
    <source>
        <tissue evidence="1">Salivary glands</tissue>
    </source>
</reference>